<keyword evidence="3" id="KW-1185">Reference proteome</keyword>
<dbReference type="OMA" id="SNIETWY"/>
<dbReference type="AlphaFoldDB" id="A0A151QS78"/>
<accession>A0A151QS78</accession>
<evidence type="ECO:0000313" key="2">
    <source>
        <dbReference type="EMBL" id="KYP33171.1"/>
    </source>
</evidence>
<dbReference type="Gramene" id="C.cajan_43646.t">
    <property type="protein sequence ID" value="C.cajan_43646.t.cds1"/>
    <property type="gene ID" value="C.cajan_43646"/>
</dbReference>
<gene>
    <name evidence="2" type="ORF">KK1_045990</name>
</gene>
<organism evidence="2 3">
    <name type="scientific">Cajanus cajan</name>
    <name type="common">Pigeon pea</name>
    <name type="synonym">Cajanus indicus</name>
    <dbReference type="NCBI Taxonomy" id="3821"/>
    <lineage>
        <taxon>Eukaryota</taxon>
        <taxon>Viridiplantae</taxon>
        <taxon>Streptophyta</taxon>
        <taxon>Embryophyta</taxon>
        <taxon>Tracheophyta</taxon>
        <taxon>Spermatophyta</taxon>
        <taxon>Magnoliopsida</taxon>
        <taxon>eudicotyledons</taxon>
        <taxon>Gunneridae</taxon>
        <taxon>Pentapetalae</taxon>
        <taxon>rosids</taxon>
        <taxon>fabids</taxon>
        <taxon>Fabales</taxon>
        <taxon>Fabaceae</taxon>
        <taxon>Papilionoideae</taxon>
        <taxon>50 kb inversion clade</taxon>
        <taxon>NPAAA clade</taxon>
        <taxon>indigoferoid/millettioid clade</taxon>
        <taxon>Phaseoleae</taxon>
        <taxon>Cajanus</taxon>
    </lineage>
</organism>
<dbReference type="EMBL" id="KQ484968">
    <property type="protein sequence ID" value="KYP33171.1"/>
    <property type="molecule type" value="Genomic_DNA"/>
</dbReference>
<name>A0A151QS78_CAJCA</name>
<dbReference type="Proteomes" id="UP000075243">
    <property type="component" value="Unassembled WGS sequence"/>
</dbReference>
<dbReference type="InterPro" id="IPR054722">
    <property type="entry name" value="PolX-like_BBD"/>
</dbReference>
<reference evidence="2" key="1">
    <citation type="journal article" date="2012" name="Nat. Biotechnol.">
        <title>Draft genome sequence of pigeonpea (Cajanus cajan), an orphan legume crop of resource-poor farmers.</title>
        <authorList>
            <person name="Varshney R.K."/>
            <person name="Chen W."/>
            <person name="Li Y."/>
            <person name="Bharti A.K."/>
            <person name="Saxena R.K."/>
            <person name="Schlueter J.A."/>
            <person name="Donoghue M.T."/>
            <person name="Azam S."/>
            <person name="Fan G."/>
            <person name="Whaley A.M."/>
            <person name="Farmer A.D."/>
            <person name="Sheridan J."/>
            <person name="Iwata A."/>
            <person name="Tuteja R."/>
            <person name="Penmetsa R.V."/>
            <person name="Wu W."/>
            <person name="Upadhyaya H.D."/>
            <person name="Yang S.P."/>
            <person name="Shah T."/>
            <person name="Saxena K.B."/>
            <person name="Michael T."/>
            <person name="McCombie W.R."/>
            <person name="Yang B."/>
            <person name="Zhang G."/>
            <person name="Yang H."/>
            <person name="Wang J."/>
            <person name="Spillane C."/>
            <person name="Cook D.R."/>
            <person name="May G.D."/>
            <person name="Xu X."/>
            <person name="Jackson S.A."/>
        </authorList>
    </citation>
    <scope>NUCLEOTIDE SEQUENCE [LARGE SCALE GENOMIC DNA]</scope>
</reference>
<evidence type="ECO:0000259" key="1">
    <source>
        <dbReference type="Pfam" id="PF22936"/>
    </source>
</evidence>
<protein>
    <recommendedName>
        <fullName evidence="1">Retrovirus-related Pol polyprotein from transposon TNT 1-94-like beta-barrel domain-containing protein</fullName>
    </recommendedName>
</protein>
<proteinExistence type="predicted"/>
<dbReference type="Pfam" id="PF22936">
    <property type="entry name" value="Pol_BBD"/>
    <property type="match status" value="1"/>
</dbReference>
<evidence type="ECO:0000313" key="3">
    <source>
        <dbReference type="Proteomes" id="UP000075243"/>
    </source>
</evidence>
<feature type="domain" description="Retrovirus-related Pol polyprotein from transposon TNT 1-94-like beta-barrel" evidence="1">
    <location>
        <begin position="14"/>
        <end position="86"/>
    </location>
</feature>
<sequence>MVTRTIKSSNIETWYLDIGCSNHMTNHKEWLVDLDVSKKGKVRFVDNRTLSVKGVGNVMIRGRNGKSAFISNVLYVLEMKNNMLSLR</sequence>